<dbReference type="GO" id="GO:0004650">
    <property type="term" value="F:polygalacturonase activity"/>
    <property type="evidence" value="ECO:0007669"/>
    <property type="project" value="InterPro"/>
</dbReference>
<evidence type="ECO:0000313" key="7">
    <source>
        <dbReference type="EMBL" id="KAK9948123.1"/>
    </source>
</evidence>
<evidence type="ECO:0000256" key="5">
    <source>
        <dbReference type="ARBA" id="ARBA00023295"/>
    </source>
</evidence>
<evidence type="ECO:0000256" key="4">
    <source>
        <dbReference type="ARBA" id="ARBA00022801"/>
    </source>
</evidence>
<keyword evidence="3" id="KW-0964">Secreted</keyword>
<organism evidence="7 8">
    <name type="scientific">Rubus argutus</name>
    <name type="common">Southern blackberry</name>
    <dbReference type="NCBI Taxonomy" id="59490"/>
    <lineage>
        <taxon>Eukaryota</taxon>
        <taxon>Viridiplantae</taxon>
        <taxon>Streptophyta</taxon>
        <taxon>Embryophyta</taxon>
        <taxon>Tracheophyta</taxon>
        <taxon>Spermatophyta</taxon>
        <taxon>Magnoliopsida</taxon>
        <taxon>eudicotyledons</taxon>
        <taxon>Gunneridae</taxon>
        <taxon>Pentapetalae</taxon>
        <taxon>rosids</taxon>
        <taxon>fabids</taxon>
        <taxon>Rosales</taxon>
        <taxon>Rosaceae</taxon>
        <taxon>Rosoideae</taxon>
        <taxon>Rosoideae incertae sedis</taxon>
        <taxon>Rubus</taxon>
    </lineage>
</organism>
<proteinExistence type="inferred from homology"/>
<dbReference type="AlphaFoldDB" id="A0AAW1YH68"/>
<dbReference type="PANTHER" id="PTHR31339:SF44">
    <property type="entry name" value="PECTIN LYASE-LIKE SUPERFAMILY PROTEIN"/>
    <property type="match status" value="1"/>
</dbReference>
<dbReference type="InterPro" id="IPR012334">
    <property type="entry name" value="Pectin_lyas_fold"/>
</dbReference>
<evidence type="ECO:0000313" key="8">
    <source>
        <dbReference type="Proteomes" id="UP001457282"/>
    </source>
</evidence>
<name>A0AAW1YH68_RUBAR</name>
<keyword evidence="4 6" id="KW-0378">Hydrolase</keyword>
<dbReference type="Gene3D" id="2.160.20.10">
    <property type="entry name" value="Single-stranded right-handed beta-helix, Pectin lyase-like"/>
    <property type="match status" value="1"/>
</dbReference>
<dbReference type="EMBL" id="JBEDUW010000001">
    <property type="protein sequence ID" value="KAK9948123.1"/>
    <property type="molecule type" value="Genomic_DNA"/>
</dbReference>
<reference evidence="7 8" key="1">
    <citation type="journal article" date="2023" name="G3 (Bethesda)">
        <title>A chromosome-length genome assembly and annotation of blackberry (Rubus argutus, cv. 'Hillquist').</title>
        <authorList>
            <person name="Bruna T."/>
            <person name="Aryal R."/>
            <person name="Dudchenko O."/>
            <person name="Sargent D.J."/>
            <person name="Mead D."/>
            <person name="Buti M."/>
            <person name="Cavallini A."/>
            <person name="Hytonen T."/>
            <person name="Andres J."/>
            <person name="Pham M."/>
            <person name="Weisz D."/>
            <person name="Mascagni F."/>
            <person name="Usai G."/>
            <person name="Natali L."/>
            <person name="Bassil N."/>
            <person name="Fernandez G.E."/>
            <person name="Lomsadze A."/>
            <person name="Armour M."/>
            <person name="Olukolu B."/>
            <person name="Poorten T."/>
            <person name="Britton C."/>
            <person name="Davik J."/>
            <person name="Ashrafi H."/>
            <person name="Aiden E.L."/>
            <person name="Borodovsky M."/>
            <person name="Worthington M."/>
        </authorList>
    </citation>
    <scope>NUCLEOTIDE SEQUENCE [LARGE SCALE GENOMIC DNA]</scope>
    <source>
        <strain evidence="7">PI 553951</strain>
    </source>
</reference>
<gene>
    <name evidence="7" type="ORF">M0R45_003711</name>
</gene>
<dbReference type="PANTHER" id="PTHR31339">
    <property type="entry name" value="PECTIN LYASE-RELATED"/>
    <property type="match status" value="1"/>
</dbReference>
<keyword evidence="3" id="KW-0134">Cell wall</keyword>
<keyword evidence="5 6" id="KW-0326">Glycosidase</keyword>
<evidence type="ECO:0000256" key="6">
    <source>
        <dbReference type="RuleBase" id="RU361169"/>
    </source>
</evidence>
<protein>
    <recommendedName>
        <fullName evidence="9">Polygalacturonase</fullName>
    </recommendedName>
</protein>
<dbReference type="Proteomes" id="UP001457282">
    <property type="component" value="Unassembled WGS sequence"/>
</dbReference>
<dbReference type="InterPro" id="IPR006626">
    <property type="entry name" value="PbH1"/>
</dbReference>
<evidence type="ECO:0008006" key="9">
    <source>
        <dbReference type="Google" id="ProtNLM"/>
    </source>
</evidence>
<dbReference type="SMART" id="SM00710">
    <property type="entry name" value="PbH1"/>
    <property type="match status" value="3"/>
</dbReference>
<dbReference type="SUPFAM" id="SSF51126">
    <property type="entry name" value="Pectin lyase-like"/>
    <property type="match status" value="1"/>
</dbReference>
<keyword evidence="8" id="KW-1185">Reference proteome</keyword>
<dbReference type="InterPro" id="IPR011050">
    <property type="entry name" value="Pectin_lyase_fold/virulence"/>
</dbReference>
<dbReference type="Pfam" id="PF00295">
    <property type="entry name" value="Glyco_hydro_28"/>
    <property type="match status" value="1"/>
</dbReference>
<evidence type="ECO:0000256" key="2">
    <source>
        <dbReference type="ARBA" id="ARBA00008834"/>
    </source>
</evidence>
<comment type="subcellular location">
    <subcellularLocation>
        <location evidence="1">Secreted</location>
        <location evidence="1">Cell wall</location>
    </subcellularLocation>
</comment>
<comment type="similarity">
    <text evidence="2 6">Belongs to the glycosyl hydrolase 28 family.</text>
</comment>
<dbReference type="InterPro" id="IPR000743">
    <property type="entry name" value="Glyco_hydro_28"/>
</dbReference>
<evidence type="ECO:0000256" key="1">
    <source>
        <dbReference type="ARBA" id="ARBA00004191"/>
    </source>
</evidence>
<accession>A0AAW1YH68</accession>
<dbReference type="GO" id="GO:0005975">
    <property type="term" value="P:carbohydrate metabolic process"/>
    <property type="evidence" value="ECO:0007669"/>
    <property type="project" value="InterPro"/>
</dbReference>
<comment type="caution">
    <text evidence="7">The sequence shown here is derived from an EMBL/GenBank/DDBJ whole genome shotgun (WGS) entry which is preliminary data.</text>
</comment>
<sequence>MVETLPLGRFHHHRLDLKRWFPAFLSSHKTLFTVLWIAAFASVFVWQRNIVDGFSFFKRVPARAMPRLRPVAFNLTDFGAVGDGVTLNTEAFEKAVLAISKLGKKGGGQLNVPPGRWLTAPFNLTSHMTLFLAEDAEILGFQDEKYWPLMPPLPSYGYGREHPGPRYGSLIHGQNLKDIVITGHNGTINGQGQTWWKKYRQKLLNNTRGPLVQIMWSSDIVITNITLRDSPFWTLHPYDCKNVTIRNVTILAPIFEAPNTDGIDPDSCEDMVIEDCYISVGDDGIAIKSGWDQYGIAYGRPSKNILIRNLVVRSMVSAGVSIGSEMSGGGFKCHGGEPACVELKACCSDQDRPWKRWIYYNEHPDEGYDPKALPVLRDISFTSIHGQGVRVPVRIHGSEEIPIRNVTFRDIKLVKHSASQNMTDIDYDF</sequence>
<evidence type="ECO:0000256" key="3">
    <source>
        <dbReference type="ARBA" id="ARBA00022512"/>
    </source>
</evidence>
<dbReference type="InterPro" id="IPR051801">
    <property type="entry name" value="GH28_Enzymes"/>
</dbReference>